<name>S4Y427_SORCE</name>
<gene>
    <name evidence="2" type="ORF">SCE1572_26240</name>
</gene>
<feature type="region of interest" description="Disordered" evidence="1">
    <location>
        <begin position="86"/>
        <end position="111"/>
    </location>
</feature>
<organism evidence="2 3">
    <name type="scientific">Sorangium cellulosum So0157-2</name>
    <dbReference type="NCBI Taxonomy" id="1254432"/>
    <lineage>
        <taxon>Bacteria</taxon>
        <taxon>Pseudomonadati</taxon>
        <taxon>Myxococcota</taxon>
        <taxon>Polyangia</taxon>
        <taxon>Polyangiales</taxon>
        <taxon>Polyangiaceae</taxon>
        <taxon>Sorangium</taxon>
    </lineage>
</organism>
<dbReference type="HOGENOM" id="CLU_2156710_0_0_7"/>
<protein>
    <submittedName>
        <fullName evidence="2">Uncharacterized protein</fullName>
    </submittedName>
</protein>
<proteinExistence type="predicted"/>
<accession>S4Y427</accession>
<reference evidence="2 3" key="1">
    <citation type="journal article" date="2013" name="Sci. Rep.">
        <title>Extraordinary expansion of a Sorangium cellulosum genome from an alkaline milieu.</title>
        <authorList>
            <person name="Han K."/>
            <person name="Li Z.F."/>
            <person name="Peng R."/>
            <person name="Zhu L.P."/>
            <person name="Zhou T."/>
            <person name="Wang L.G."/>
            <person name="Li S.G."/>
            <person name="Zhang X.B."/>
            <person name="Hu W."/>
            <person name="Wu Z.H."/>
            <person name="Qin N."/>
            <person name="Li Y.Z."/>
        </authorList>
    </citation>
    <scope>NUCLEOTIDE SEQUENCE [LARGE SCALE GENOMIC DNA]</scope>
    <source>
        <strain evidence="2 3">So0157-2</strain>
    </source>
</reference>
<evidence type="ECO:0000313" key="3">
    <source>
        <dbReference type="Proteomes" id="UP000014803"/>
    </source>
</evidence>
<dbReference type="AlphaFoldDB" id="S4Y427"/>
<sequence length="111" mass="11491">MLSFIGSASASNRGLSTVSTCARRSAGTGMSSNQSDASMYRRTYAVIRFCAFRNAFVSASDTPIRSRSAISSAALFSRHARTFATKSARATTTPPLTSASSAASTASAYAA</sequence>
<dbReference type="EMBL" id="CP003969">
    <property type="protein sequence ID" value="AGP37668.1"/>
    <property type="molecule type" value="Genomic_DNA"/>
</dbReference>
<evidence type="ECO:0000256" key="1">
    <source>
        <dbReference type="SAM" id="MobiDB-lite"/>
    </source>
</evidence>
<evidence type="ECO:0000313" key="2">
    <source>
        <dbReference type="EMBL" id="AGP37668.1"/>
    </source>
</evidence>
<dbReference type="KEGG" id="scu:SCE1572_26240"/>
<feature type="compositionally biased region" description="Low complexity" evidence="1">
    <location>
        <begin position="87"/>
        <end position="111"/>
    </location>
</feature>
<dbReference type="Proteomes" id="UP000014803">
    <property type="component" value="Chromosome"/>
</dbReference>